<dbReference type="AlphaFoldDB" id="A0A5C3KRS7"/>
<dbReference type="Proteomes" id="UP000307440">
    <property type="component" value="Unassembled WGS sequence"/>
</dbReference>
<sequence>MDLTLEAYSNIVEYVGRRSDIAALCRVSKPLRRAAEKRLYKTIYLEDTHDTRSLCVTLANSPRLASLVESFTLSPLEYDESDDEDDIGPGDVEELPEGYWSWISKALKNMRGLKHLDIHSQNGPTSACAWIYPKGQVFLLHTLYCDFDWDNDLAEFINSQDALEDLYILDFKTSNTPPIDATDTNPATERTIYTTVNDSAMPKLTILECTFSEAADTIVPHRPITRLKTCFSRTEPAAKGEELARLCRNISRSTEPFQSLDIADSSYSEAFSMELLRAVVETKATNTDLRYVGTLVLPIHGQERLQFYGLLMRLPLLRCIELEVSDWDPVPSTPAAFRALTNELRIYCPLITMVVFVHEFERTAVRVSQGFCAVDADVYTEHLWREI</sequence>
<name>A0A5C3KRS7_COPMA</name>
<evidence type="ECO:0000313" key="1">
    <source>
        <dbReference type="EMBL" id="TFK22947.1"/>
    </source>
</evidence>
<evidence type="ECO:0008006" key="3">
    <source>
        <dbReference type="Google" id="ProtNLM"/>
    </source>
</evidence>
<accession>A0A5C3KRS7</accession>
<keyword evidence="2" id="KW-1185">Reference proteome</keyword>
<proteinExistence type="predicted"/>
<gene>
    <name evidence="1" type="ORF">FA15DRAFT_621788</name>
</gene>
<protein>
    <recommendedName>
        <fullName evidence="3">F-box domain-containing protein</fullName>
    </recommendedName>
</protein>
<dbReference type="STRING" id="230819.A0A5C3KRS7"/>
<reference evidence="1 2" key="1">
    <citation type="journal article" date="2019" name="Nat. Ecol. Evol.">
        <title>Megaphylogeny resolves global patterns of mushroom evolution.</title>
        <authorList>
            <person name="Varga T."/>
            <person name="Krizsan K."/>
            <person name="Foldi C."/>
            <person name="Dima B."/>
            <person name="Sanchez-Garcia M."/>
            <person name="Sanchez-Ramirez S."/>
            <person name="Szollosi G.J."/>
            <person name="Szarkandi J.G."/>
            <person name="Papp V."/>
            <person name="Albert L."/>
            <person name="Andreopoulos W."/>
            <person name="Angelini C."/>
            <person name="Antonin V."/>
            <person name="Barry K.W."/>
            <person name="Bougher N.L."/>
            <person name="Buchanan P."/>
            <person name="Buyck B."/>
            <person name="Bense V."/>
            <person name="Catcheside P."/>
            <person name="Chovatia M."/>
            <person name="Cooper J."/>
            <person name="Damon W."/>
            <person name="Desjardin D."/>
            <person name="Finy P."/>
            <person name="Geml J."/>
            <person name="Haridas S."/>
            <person name="Hughes K."/>
            <person name="Justo A."/>
            <person name="Karasinski D."/>
            <person name="Kautmanova I."/>
            <person name="Kiss B."/>
            <person name="Kocsube S."/>
            <person name="Kotiranta H."/>
            <person name="LaButti K.M."/>
            <person name="Lechner B.E."/>
            <person name="Liimatainen K."/>
            <person name="Lipzen A."/>
            <person name="Lukacs Z."/>
            <person name="Mihaltcheva S."/>
            <person name="Morgado L.N."/>
            <person name="Niskanen T."/>
            <person name="Noordeloos M.E."/>
            <person name="Ohm R.A."/>
            <person name="Ortiz-Santana B."/>
            <person name="Ovrebo C."/>
            <person name="Racz N."/>
            <person name="Riley R."/>
            <person name="Savchenko A."/>
            <person name="Shiryaev A."/>
            <person name="Soop K."/>
            <person name="Spirin V."/>
            <person name="Szebenyi C."/>
            <person name="Tomsovsky M."/>
            <person name="Tulloss R.E."/>
            <person name="Uehling J."/>
            <person name="Grigoriev I.V."/>
            <person name="Vagvolgyi C."/>
            <person name="Papp T."/>
            <person name="Martin F.M."/>
            <person name="Miettinen O."/>
            <person name="Hibbett D.S."/>
            <person name="Nagy L.G."/>
        </authorList>
    </citation>
    <scope>NUCLEOTIDE SEQUENCE [LARGE SCALE GENOMIC DNA]</scope>
    <source>
        <strain evidence="1 2">CBS 121175</strain>
    </source>
</reference>
<organism evidence="1 2">
    <name type="scientific">Coprinopsis marcescibilis</name>
    <name type="common">Agaric fungus</name>
    <name type="synonym">Psathyrella marcescibilis</name>
    <dbReference type="NCBI Taxonomy" id="230819"/>
    <lineage>
        <taxon>Eukaryota</taxon>
        <taxon>Fungi</taxon>
        <taxon>Dikarya</taxon>
        <taxon>Basidiomycota</taxon>
        <taxon>Agaricomycotina</taxon>
        <taxon>Agaricomycetes</taxon>
        <taxon>Agaricomycetidae</taxon>
        <taxon>Agaricales</taxon>
        <taxon>Agaricineae</taxon>
        <taxon>Psathyrellaceae</taxon>
        <taxon>Coprinopsis</taxon>
    </lineage>
</organism>
<evidence type="ECO:0000313" key="2">
    <source>
        <dbReference type="Proteomes" id="UP000307440"/>
    </source>
</evidence>
<dbReference type="EMBL" id="ML210229">
    <property type="protein sequence ID" value="TFK22947.1"/>
    <property type="molecule type" value="Genomic_DNA"/>
</dbReference>
<dbReference type="OrthoDB" id="3188866at2759"/>